<feature type="transmembrane region" description="Helical" evidence="6">
    <location>
        <begin position="12"/>
        <end position="33"/>
    </location>
</feature>
<evidence type="ECO:0000256" key="3">
    <source>
        <dbReference type="ARBA" id="ARBA00022692"/>
    </source>
</evidence>
<dbReference type="InterPro" id="IPR022301">
    <property type="entry name" value="Integral_membrane_YjbE"/>
</dbReference>
<sequence length="231" mass="24227">MDHLDPSVWFALFKIVWADLLLSGDNAVVIALATRQLPPRQQRHAIIGGAAAAIVMRVLLALFAIELLQLPGLKLVGAALLVWIGIKLMSQGEEEAQVREAGGLWAAVRTILLADLAMSLDNVVAIAAAASAAPAPMRPVLLAVGLGLSIPLIIFGSTVLLKLMERVPAIITLGAALLGFVAGEMATTDVLVHDWVQAHLHDLDYTVSLLGAVTVVALGLARARRQKAGAA</sequence>
<dbReference type="RefSeq" id="WP_394384743.1">
    <property type="nucleotide sequence ID" value="NZ_JBIGIB010000003.1"/>
</dbReference>
<gene>
    <name evidence="7" type="ORF">ACG01O_11785</name>
</gene>
<evidence type="ECO:0000313" key="7">
    <source>
        <dbReference type="EMBL" id="MFG6467292.1"/>
    </source>
</evidence>
<dbReference type="PANTHER" id="PTHR30238:SF4">
    <property type="entry name" value="SLL1022 PROTEIN"/>
    <property type="match status" value="1"/>
</dbReference>
<dbReference type="InterPro" id="IPR005496">
    <property type="entry name" value="Integral_membrane_TerC"/>
</dbReference>
<evidence type="ECO:0000256" key="4">
    <source>
        <dbReference type="ARBA" id="ARBA00022989"/>
    </source>
</evidence>
<dbReference type="Pfam" id="PF03741">
    <property type="entry name" value="TerC"/>
    <property type="match status" value="1"/>
</dbReference>
<dbReference type="NCBIfam" id="TIGR03717">
    <property type="entry name" value="R_switched_YjbE"/>
    <property type="match status" value="1"/>
</dbReference>
<feature type="transmembrane region" description="Helical" evidence="6">
    <location>
        <begin position="167"/>
        <end position="185"/>
    </location>
</feature>
<feature type="transmembrane region" description="Helical" evidence="6">
    <location>
        <begin position="139"/>
        <end position="160"/>
    </location>
</feature>
<feature type="transmembrane region" description="Helical" evidence="6">
    <location>
        <begin position="205"/>
        <end position="223"/>
    </location>
</feature>
<evidence type="ECO:0000256" key="1">
    <source>
        <dbReference type="ARBA" id="ARBA00004141"/>
    </source>
</evidence>
<evidence type="ECO:0000256" key="2">
    <source>
        <dbReference type="ARBA" id="ARBA00007511"/>
    </source>
</evidence>
<dbReference type="Proteomes" id="UP001606303">
    <property type="component" value="Unassembled WGS sequence"/>
</dbReference>
<accession>A0ABW7GZ73</accession>
<keyword evidence="5 6" id="KW-0472">Membrane</keyword>
<proteinExistence type="inferred from homology"/>
<reference evidence="7 8" key="1">
    <citation type="submission" date="2024-08" db="EMBL/GenBank/DDBJ databases">
        <authorList>
            <person name="Lu H."/>
        </authorList>
    </citation>
    <scope>NUCLEOTIDE SEQUENCE [LARGE SCALE GENOMIC DNA]</scope>
    <source>
        <strain evidence="7 8">BYS87W</strain>
    </source>
</reference>
<evidence type="ECO:0000256" key="6">
    <source>
        <dbReference type="SAM" id="Phobius"/>
    </source>
</evidence>
<dbReference type="EMBL" id="JBIGIB010000003">
    <property type="protein sequence ID" value="MFG6467292.1"/>
    <property type="molecule type" value="Genomic_DNA"/>
</dbReference>
<evidence type="ECO:0000313" key="8">
    <source>
        <dbReference type="Proteomes" id="UP001606303"/>
    </source>
</evidence>
<keyword evidence="8" id="KW-1185">Reference proteome</keyword>
<evidence type="ECO:0000256" key="5">
    <source>
        <dbReference type="ARBA" id="ARBA00023136"/>
    </source>
</evidence>
<feature type="transmembrane region" description="Helical" evidence="6">
    <location>
        <begin position="45"/>
        <end position="65"/>
    </location>
</feature>
<comment type="subcellular location">
    <subcellularLocation>
        <location evidence="1">Membrane</location>
        <topology evidence="1">Multi-pass membrane protein</topology>
    </subcellularLocation>
</comment>
<dbReference type="PANTHER" id="PTHR30238">
    <property type="entry name" value="MEMBRANE BOUND PREDICTED REDOX MODULATOR"/>
    <property type="match status" value="1"/>
</dbReference>
<name>A0ABW7GZ73_9BURK</name>
<comment type="caution">
    <text evidence="7">The sequence shown here is derived from an EMBL/GenBank/DDBJ whole genome shotgun (WGS) entry which is preliminary data.</text>
</comment>
<protein>
    <submittedName>
        <fullName evidence="7">TerC family protein</fullName>
    </submittedName>
</protein>
<keyword evidence="3 6" id="KW-0812">Transmembrane</keyword>
<comment type="similarity">
    <text evidence="2">Belongs to the TerC family.</text>
</comment>
<organism evidence="7 8">
    <name type="scientific">Pelomonas baiyunensis</name>
    <dbReference type="NCBI Taxonomy" id="3299026"/>
    <lineage>
        <taxon>Bacteria</taxon>
        <taxon>Pseudomonadati</taxon>
        <taxon>Pseudomonadota</taxon>
        <taxon>Betaproteobacteria</taxon>
        <taxon>Burkholderiales</taxon>
        <taxon>Sphaerotilaceae</taxon>
        <taxon>Roseateles</taxon>
    </lineage>
</organism>
<keyword evidence="4 6" id="KW-1133">Transmembrane helix</keyword>